<evidence type="ECO:0000313" key="1">
    <source>
        <dbReference type="EMBL" id="TKJ40775.1"/>
    </source>
</evidence>
<dbReference type="SUPFAM" id="SSF52540">
    <property type="entry name" value="P-loop containing nucleoside triphosphate hydrolases"/>
    <property type="match status" value="1"/>
</dbReference>
<accession>A0A532V0N6</accession>
<proteinExistence type="predicted"/>
<dbReference type="EMBL" id="NJBN01000004">
    <property type="protein sequence ID" value="TKJ40775.1"/>
    <property type="molecule type" value="Genomic_DNA"/>
</dbReference>
<dbReference type="Proteomes" id="UP000319619">
    <property type="component" value="Unassembled WGS sequence"/>
</dbReference>
<comment type="caution">
    <text evidence="1">The sequence shown here is derived from an EMBL/GenBank/DDBJ whole genome shotgun (WGS) entry which is preliminary data.</text>
</comment>
<sequence>MDEERLMNNDSKSEFPAQFLFKPILIVGFPNSGMSLLARLLHQAGTFAVSDRKSESWKYFDRIDIDILPGWNDPDIIRRFDPHQASFGISALTIADVLCENGYIGDLPWVWANPRAGATIQAWVEAFPEASVVHVIRDPLDAITTLGEEFSEFTPGGKLPRQELEFWGRLWVENDRRISKTSFKSESFVEVRYEALCCRPHQELGKLMQFLDLPEVGSVDIREISARDIGIYRKLIADGLLRSEDVKKLKTVLGDSRTIRGYTGSSHRGFYVDGNAQSSCNQILTPVM</sequence>
<name>A0A532V0N6_UNCL8</name>
<dbReference type="AlphaFoldDB" id="A0A532V0N6"/>
<gene>
    <name evidence="1" type="ORF">CEE37_07360</name>
</gene>
<dbReference type="InterPro" id="IPR027417">
    <property type="entry name" value="P-loop_NTPase"/>
</dbReference>
<dbReference type="Gene3D" id="3.40.50.300">
    <property type="entry name" value="P-loop containing nucleotide triphosphate hydrolases"/>
    <property type="match status" value="1"/>
</dbReference>
<dbReference type="Pfam" id="PF13469">
    <property type="entry name" value="Sulfotransfer_3"/>
    <property type="match status" value="1"/>
</dbReference>
<evidence type="ECO:0000313" key="2">
    <source>
        <dbReference type="Proteomes" id="UP000319619"/>
    </source>
</evidence>
<protein>
    <recommendedName>
        <fullName evidence="3">Sulfotransferase family protein</fullName>
    </recommendedName>
</protein>
<evidence type="ECO:0008006" key="3">
    <source>
        <dbReference type="Google" id="ProtNLM"/>
    </source>
</evidence>
<organism evidence="1 2">
    <name type="scientific">candidate division LCP-89 bacterium B3_LCP</name>
    <dbReference type="NCBI Taxonomy" id="2012998"/>
    <lineage>
        <taxon>Bacteria</taxon>
        <taxon>Pseudomonadati</taxon>
        <taxon>Bacteria division LCP-89</taxon>
    </lineage>
</organism>
<reference evidence="1 2" key="1">
    <citation type="submission" date="2017-06" db="EMBL/GenBank/DDBJ databases">
        <title>Novel microbial phyla capable of carbon fixation and sulfur reduction in deep-sea sediments.</title>
        <authorList>
            <person name="Huang J."/>
            <person name="Baker B."/>
            <person name="Wang Y."/>
        </authorList>
    </citation>
    <scope>NUCLEOTIDE SEQUENCE [LARGE SCALE GENOMIC DNA]</scope>
    <source>
        <strain evidence="1">B3_LCP</strain>
    </source>
</reference>